<evidence type="ECO:0000259" key="2">
    <source>
        <dbReference type="Pfam" id="PF01243"/>
    </source>
</evidence>
<evidence type="ECO:0000313" key="4">
    <source>
        <dbReference type="Proteomes" id="UP001630303"/>
    </source>
</evidence>
<dbReference type="InterPro" id="IPR019965">
    <property type="entry name" value="PPOX_F420-dep_Rv2061_put"/>
</dbReference>
<keyword evidence="4" id="KW-1185">Reference proteome</keyword>
<dbReference type="Pfam" id="PF01243">
    <property type="entry name" value="PNPOx_N"/>
    <property type="match status" value="1"/>
</dbReference>
<reference evidence="3 4" key="1">
    <citation type="submission" date="2023-03" db="EMBL/GenBank/DDBJ databases">
        <title>MT1 and MT2 Draft Genomes of Novel Species.</title>
        <authorList>
            <person name="Venkateswaran K."/>
        </authorList>
    </citation>
    <scope>NUCLEOTIDE SEQUENCE [LARGE SCALE GENOMIC DNA]</scope>
    <source>
        <strain evidence="3 4">IF8SW-P5</strain>
    </source>
</reference>
<name>A0ABW9GG57_9MICO</name>
<comment type="caution">
    <text evidence="3">The sequence shown here is derived from an EMBL/GenBank/DDBJ whole genome shotgun (WGS) entry which is preliminary data.</text>
</comment>
<dbReference type="InterPro" id="IPR011576">
    <property type="entry name" value="Pyridox_Oxase_N"/>
</dbReference>
<feature type="domain" description="Pyridoxamine 5'-phosphate oxidase N-terminal" evidence="2">
    <location>
        <begin position="10"/>
        <end position="133"/>
    </location>
</feature>
<dbReference type="PANTHER" id="PTHR35176">
    <property type="entry name" value="HEME OXYGENASE HI_0854-RELATED"/>
    <property type="match status" value="1"/>
</dbReference>
<dbReference type="SUPFAM" id="SSF50475">
    <property type="entry name" value="FMN-binding split barrel"/>
    <property type="match status" value="1"/>
</dbReference>
<evidence type="ECO:0000256" key="1">
    <source>
        <dbReference type="ARBA" id="ARBA00023002"/>
    </source>
</evidence>
<accession>A0ABW9GG57</accession>
<dbReference type="PANTHER" id="PTHR35176:SF11">
    <property type="entry name" value="PYRIDOXAMINE 5'-PHOSPHATE OXIDASE FAMILY PROTEIN"/>
    <property type="match status" value="1"/>
</dbReference>
<keyword evidence="1 3" id="KW-0560">Oxidoreductase</keyword>
<dbReference type="InterPro" id="IPR012349">
    <property type="entry name" value="Split_barrel_FMN-bd"/>
</dbReference>
<dbReference type="Proteomes" id="UP001630303">
    <property type="component" value="Unassembled WGS sequence"/>
</dbReference>
<protein>
    <submittedName>
        <fullName evidence="3">PPOX class F420-dependent oxidoreductase</fullName>
        <ecNumber evidence="3">1.-.-.-</ecNumber>
    </submittedName>
</protein>
<gene>
    <name evidence="3" type="ORF">P5G46_00945</name>
</gene>
<dbReference type="InterPro" id="IPR052019">
    <property type="entry name" value="F420H2_bilvrd_red/Heme_oxyg"/>
</dbReference>
<sequence length="137" mass="15375">MTIPDTLWREIASAPFVSLTTFRRNGAEVATPVWIARDGDELVVTSERNTGKVKRLRNDDRVILRPCSRMGAVAPNAITVHAHARVAGPSTEDSRADAALRRKYGWQFRAIIGFEALLRRVQRRPGDRVILRISRAS</sequence>
<dbReference type="NCBIfam" id="TIGR03666">
    <property type="entry name" value="Rv2061_F420"/>
    <property type="match status" value="1"/>
</dbReference>
<evidence type="ECO:0000313" key="3">
    <source>
        <dbReference type="EMBL" id="MFM2719078.1"/>
    </source>
</evidence>
<dbReference type="EC" id="1.-.-.-" evidence="3"/>
<dbReference type="RefSeq" id="WP_408904764.1">
    <property type="nucleotide sequence ID" value="NZ_JAROCE010000001.1"/>
</dbReference>
<dbReference type="EMBL" id="JAROCE010000001">
    <property type="protein sequence ID" value="MFM2719078.1"/>
    <property type="molecule type" value="Genomic_DNA"/>
</dbReference>
<dbReference type="GO" id="GO:0016491">
    <property type="term" value="F:oxidoreductase activity"/>
    <property type="evidence" value="ECO:0007669"/>
    <property type="project" value="UniProtKB-KW"/>
</dbReference>
<dbReference type="Gene3D" id="2.30.110.10">
    <property type="entry name" value="Electron Transport, Fmn-binding Protein, Chain A"/>
    <property type="match status" value="1"/>
</dbReference>
<organism evidence="3 4">
    <name type="scientific">Microbacterium mcarthurae</name>
    <dbReference type="NCBI Taxonomy" id="3035918"/>
    <lineage>
        <taxon>Bacteria</taxon>
        <taxon>Bacillati</taxon>
        <taxon>Actinomycetota</taxon>
        <taxon>Actinomycetes</taxon>
        <taxon>Micrococcales</taxon>
        <taxon>Microbacteriaceae</taxon>
        <taxon>Microbacterium</taxon>
    </lineage>
</organism>
<proteinExistence type="predicted"/>